<dbReference type="EMBL" id="JBHSAJ010000016">
    <property type="protein sequence ID" value="MFC3934302.1"/>
    <property type="molecule type" value="Genomic_DNA"/>
</dbReference>
<accession>A0ABV8D7F2</accession>
<feature type="domain" description="Polymerase nucleotidyl transferase" evidence="1">
    <location>
        <begin position="5"/>
        <end position="42"/>
    </location>
</feature>
<dbReference type="CDD" id="cd05403">
    <property type="entry name" value="NT_KNTase_like"/>
    <property type="match status" value="1"/>
</dbReference>
<evidence type="ECO:0000313" key="2">
    <source>
        <dbReference type="EMBL" id="MFC3934302.1"/>
    </source>
</evidence>
<evidence type="ECO:0000313" key="3">
    <source>
        <dbReference type="Proteomes" id="UP001595693"/>
    </source>
</evidence>
<dbReference type="Gene3D" id="3.30.460.10">
    <property type="entry name" value="Beta Polymerase, domain 2"/>
    <property type="match status" value="1"/>
</dbReference>
<dbReference type="Proteomes" id="UP001595693">
    <property type="component" value="Unassembled WGS sequence"/>
</dbReference>
<reference evidence="3" key="1">
    <citation type="journal article" date="2019" name="Int. J. Syst. Evol. Microbiol.">
        <title>The Global Catalogue of Microorganisms (GCM) 10K type strain sequencing project: providing services to taxonomists for standard genome sequencing and annotation.</title>
        <authorList>
            <consortium name="The Broad Institute Genomics Platform"/>
            <consortium name="The Broad Institute Genome Sequencing Center for Infectious Disease"/>
            <person name="Wu L."/>
            <person name="Ma J."/>
        </authorList>
    </citation>
    <scope>NUCLEOTIDE SEQUENCE [LARGE SCALE GENOMIC DNA]</scope>
    <source>
        <strain evidence="3">CCUG 2113</strain>
    </source>
</reference>
<organism evidence="2 3">
    <name type="scientific">Acidovorax facilis</name>
    <dbReference type="NCBI Taxonomy" id="12917"/>
    <lineage>
        <taxon>Bacteria</taxon>
        <taxon>Pseudomonadati</taxon>
        <taxon>Pseudomonadota</taxon>
        <taxon>Betaproteobacteria</taxon>
        <taxon>Burkholderiales</taxon>
        <taxon>Comamonadaceae</taxon>
        <taxon>Acidovorax</taxon>
    </lineage>
</organism>
<gene>
    <name evidence="2" type="ORF">ACFOW3_06660</name>
</gene>
<dbReference type="InterPro" id="IPR043519">
    <property type="entry name" value="NT_sf"/>
</dbReference>
<proteinExistence type="predicted"/>
<name>A0ABV8D7F2_9BURK</name>
<protein>
    <submittedName>
        <fullName evidence="2">Nucleotidyltransferase domain-containing protein</fullName>
    </submittedName>
</protein>
<dbReference type="RefSeq" id="WP_162239769.1">
    <property type="nucleotide sequence ID" value="NZ_JAMXAX010000020.1"/>
</dbReference>
<comment type="caution">
    <text evidence="2">The sequence shown here is derived from an EMBL/GenBank/DDBJ whole genome shotgun (WGS) entry which is preliminary data.</text>
</comment>
<dbReference type="Pfam" id="PF01909">
    <property type="entry name" value="NTP_transf_2"/>
    <property type="match status" value="1"/>
</dbReference>
<sequence>MTHRPASVWLIGSQANGRATEQSDWDLLIFGSSFLIDELKRDIAAPLKIDALVVHNGNDYCDPWQNKRGALKNLQWRLESATVASYEGVRWIADSESEEDYSPSSGNMLVLKERALCLWAAPPL</sequence>
<evidence type="ECO:0000259" key="1">
    <source>
        <dbReference type="Pfam" id="PF01909"/>
    </source>
</evidence>
<dbReference type="SUPFAM" id="SSF81301">
    <property type="entry name" value="Nucleotidyltransferase"/>
    <property type="match status" value="1"/>
</dbReference>
<dbReference type="InterPro" id="IPR002934">
    <property type="entry name" value="Polymerase_NTP_transf_dom"/>
</dbReference>
<keyword evidence="3" id="KW-1185">Reference proteome</keyword>